<gene>
    <name evidence="1" type="ORF">H9657_14655</name>
</gene>
<sequence>MRLPRAGDGETVVGVAIAVPEPFCGQLHDARVRLGDPEARHIVPHVTLIGPTPVAEDRLEELDAHLARTVAGHRPFHVELRGTDTFRPVSPVVFVTLAEGAEQCAALESAVRSGPLEVESHFPFHPHVTVAHDLDDAALDLAQADMASYVAGFDVTHVHRFVHDGTAWRPARRFVLGAVGAVADAAAGVRP</sequence>
<dbReference type="PANTHER" id="PTHR40037">
    <property type="entry name" value="PHOSPHOESTERASE YJCG-RELATED"/>
    <property type="match status" value="1"/>
</dbReference>
<reference evidence="1 2" key="1">
    <citation type="submission" date="2020-08" db="EMBL/GenBank/DDBJ databases">
        <title>A Genomic Blueprint of the Chicken Gut Microbiome.</title>
        <authorList>
            <person name="Gilroy R."/>
            <person name="Ravi A."/>
            <person name="Getino M."/>
            <person name="Pursley I."/>
            <person name="Horton D.L."/>
            <person name="Alikhan N.-F."/>
            <person name="Baker D."/>
            <person name="Gharbi K."/>
            <person name="Hall N."/>
            <person name="Watson M."/>
            <person name="Adriaenssens E.M."/>
            <person name="Foster-Nyarko E."/>
            <person name="Jarju S."/>
            <person name="Secka A."/>
            <person name="Antonio M."/>
            <person name="Oren A."/>
            <person name="Chaudhuri R."/>
            <person name="La Ragione R.M."/>
            <person name="Hildebrand F."/>
            <person name="Pallen M.J."/>
        </authorList>
    </citation>
    <scope>NUCLEOTIDE SEQUENCE [LARGE SCALE GENOMIC DNA]</scope>
    <source>
        <strain evidence="1 2">Sa3CUA2</strain>
    </source>
</reference>
<proteinExistence type="predicted"/>
<dbReference type="Pfam" id="PF13563">
    <property type="entry name" value="2_5_RNA_ligase2"/>
    <property type="match status" value="1"/>
</dbReference>
<keyword evidence="1" id="KW-0436">Ligase</keyword>
<evidence type="ECO:0000313" key="1">
    <source>
        <dbReference type="EMBL" id="MBD7919509.1"/>
    </source>
</evidence>
<dbReference type="Gene3D" id="3.90.1140.10">
    <property type="entry name" value="Cyclic phosphodiesterase"/>
    <property type="match status" value="1"/>
</dbReference>
<dbReference type="InterPro" id="IPR050580">
    <property type="entry name" value="2H_phosphoesterase_YjcG-like"/>
</dbReference>
<dbReference type="Proteomes" id="UP000604241">
    <property type="component" value="Unassembled WGS sequence"/>
</dbReference>
<organism evidence="1 2">
    <name type="scientific">Cellulomonas avistercoris</name>
    <dbReference type="NCBI Taxonomy" id="2762242"/>
    <lineage>
        <taxon>Bacteria</taxon>
        <taxon>Bacillati</taxon>
        <taxon>Actinomycetota</taxon>
        <taxon>Actinomycetes</taxon>
        <taxon>Micrococcales</taxon>
        <taxon>Cellulomonadaceae</taxon>
        <taxon>Cellulomonas</taxon>
    </lineage>
</organism>
<name>A0ABR8QGR8_9CELL</name>
<dbReference type="GO" id="GO:0016874">
    <property type="term" value="F:ligase activity"/>
    <property type="evidence" value="ECO:0007669"/>
    <property type="project" value="UniProtKB-KW"/>
</dbReference>
<dbReference type="InterPro" id="IPR009097">
    <property type="entry name" value="Cyclic_Pdiesterase"/>
</dbReference>
<protein>
    <submittedName>
        <fullName evidence="1">2'-5' RNA ligase family protein</fullName>
    </submittedName>
</protein>
<dbReference type="SUPFAM" id="SSF55144">
    <property type="entry name" value="LigT-like"/>
    <property type="match status" value="1"/>
</dbReference>
<dbReference type="PANTHER" id="PTHR40037:SF1">
    <property type="entry name" value="PHOSPHOESTERASE SAOUHSC_00951-RELATED"/>
    <property type="match status" value="1"/>
</dbReference>
<dbReference type="RefSeq" id="WP_191784157.1">
    <property type="nucleotide sequence ID" value="NZ_JACSQV010000013.1"/>
</dbReference>
<comment type="caution">
    <text evidence="1">The sequence shown here is derived from an EMBL/GenBank/DDBJ whole genome shotgun (WGS) entry which is preliminary data.</text>
</comment>
<accession>A0ABR8QGR8</accession>
<dbReference type="EMBL" id="JACSQV010000013">
    <property type="protein sequence ID" value="MBD7919509.1"/>
    <property type="molecule type" value="Genomic_DNA"/>
</dbReference>
<keyword evidence="2" id="KW-1185">Reference proteome</keyword>
<evidence type="ECO:0000313" key="2">
    <source>
        <dbReference type="Proteomes" id="UP000604241"/>
    </source>
</evidence>